<accession>A0A2J5PY96</accession>
<dbReference type="InterPro" id="IPR036890">
    <property type="entry name" value="HATPase_C_sf"/>
</dbReference>
<dbReference type="PRINTS" id="PR00344">
    <property type="entry name" value="BCTRLSENSOR"/>
</dbReference>
<keyword evidence="5 8" id="KW-0418">Kinase</keyword>
<proteinExistence type="predicted"/>
<dbReference type="InterPro" id="IPR003594">
    <property type="entry name" value="HATPase_dom"/>
</dbReference>
<dbReference type="PANTHER" id="PTHR43711:SF28">
    <property type="entry name" value="SENSOR HISTIDINE KINASE YXDK"/>
    <property type="match status" value="1"/>
</dbReference>
<reference evidence="8 9" key="1">
    <citation type="submission" date="2017-11" db="EMBL/GenBank/DDBJ databases">
        <authorList>
            <person name="Han C.G."/>
        </authorList>
    </citation>
    <scope>NUCLEOTIDE SEQUENCE [LARGE SCALE GENOMIC DNA]</scope>
    <source>
        <strain evidence="8 9">A10</strain>
    </source>
</reference>
<organism evidence="8 9">
    <name type="scientific">Klebsiella michiganensis</name>
    <dbReference type="NCBI Taxonomy" id="1134687"/>
    <lineage>
        <taxon>Bacteria</taxon>
        <taxon>Pseudomonadati</taxon>
        <taxon>Pseudomonadota</taxon>
        <taxon>Gammaproteobacteria</taxon>
        <taxon>Enterobacterales</taxon>
        <taxon>Enterobacteriaceae</taxon>
        <taxon>Klebsiella/Raoultella group</taxon>
        <taxon>Klebsiella</taxon>
    </lineage>
</organism>
<keyword evidence="3" id="KW-0597">Phosphoprotein</keyword>
<dbReference type="Proteomes" id="UP000234667">
    <property type="component" value="Unassembled WGS sequence"/>
</dbReference>
<sequence>VQDRGPGIPEELQRLLFEPFQRGEYARHINPQGCGLGLSVVKAIMLAHGGSVSYRLSRENHSIFKLSWPVNLP</sequence>
<feature type="domain" description="Histidine kinase" evidence="7">
    <location>
        <begin position="1"/>
        <end position="72"/>
    </location>
</feature>
<name>A0A2J5PY96_9ENTR</name>
<dbReference type="EMBL" id="PIDR01000258">
    <property type="protein sequence ID" value="PLO71029.1"/>
    <property type="molecule type" value="Genomic_DNA"/>
</dbReference>
<dbReference type="Pfam" id="PF02518">
    <property type="entry name" value="HATPase_c"/>
    <property type="match status" value="1"/>
</dbReference>
<comment type="catalytic activity">
    <reaction evidence="1">
        <text>ATP + protein L-histidine = ADP + protein N-phospho-L-histidine.</text>
        <dbReference type="EC" id="2.7.13.3"/>
    </reaction>
</comment>
<dbReference type="SUPFAM" id="SSF55874">
    <property type="entry name" value="ATPase domain of HSP90 chaperone/DNA topoisomerase II/histidine kinase"/>
    <property type="match status" value="1"/>
</dbReference>
<evidence type="ECO:0000259" key="7">
    <source>
        <dbReference type="PROSITE" id="PS50109"/>
    </source>
</evidence>
<evidence type="ECO:0000256" key="3">
    <source>
        <dbReference type="ARBA" id="ARBA00022553"/>
    </source>
</evidence>
<dbReference type="InterPro" id="IPR050736">
    <property type="entry name" value="Sensor_HK_Regulatory"/>
</dbReference>
<dbReference type="Gene3D" id="3.30.565.10">
    <property type="entry name" value="Histidine kinase-like ATPase, C-terminal domain"/>
    <property type="match status" value="1"/>
</dbReference>
<reference evidence="8 9" key="2">
    <citation type="submission" date="2018-01" db="EMBL/GenBank/DDBJ databases">
        <title>Genomic study of Klebsiella pneumoniae.</title>
        <authorList>
            <person name="Yang Y."/>
            <person name="Bicalho R."/>
        </authorList>
    </citation>
    <scope>NUCLEOTIDE SEQUENCE [LARGE SCALE GENOMIC DNA]</scope>
    <source>
        <strain evidence="8 9">A10</strain>
    </source>
</reference>
<evidence type="ECO:0000256" key="5">
    <source>
        <dbReference type="ARBA" id="ARBA00022777"/>
    </source>
</evidence>
<evidence type="ECO:0000256" key="4">
    <source>
        <dbReference type="ARBA" id="ARBA00022679"/>
    </source>
</evidence>
<feature type="non-terminal residue" evidence="8">
    <location>
        <position position="1"/>
    </location>
</feature>
<protein>
    <recommendedName>
        <fullName evidence="2">histidine kinase</fullName>
        <ecNumber evidence="2">2.7.13.3</ecNumber>
    </recommendedName>
</protein>
<gene>
    <name evidence="8" type="ORF">CWN49_10795</name>
</gene>
<evidence type="ECO:0000313" key="8">
    <source>
        <dbReference type="EMBL" id="PLO71029.1"/>
    </source>
</evidence>
<evidence type="ECO:0000256" key="2">
    <source>
        <dbReference type="ARBA" id="ARBA00012438"/>
    </source>
</evidence>
<evidence type="ECO:0000256" key="6">
    <source>
        <dbReference type="ARBA" id="ARBA00023012"/>
    </source>
</evidence>
<evidence type="ECO:0000256" key="1">
    <source>
        <dbReference type="ARBA" id="ARBA00000085"/>
    </source>
</evidence>
<dbReference type="EC" id="2.7.13.3" evidence="2"/>
<comment type="caution">
    <text evidence="8">The sequence shown here is derived from an EMBL/GenBank/DDBJ whole genome shotgun (WGS) entry which is preliminary data.</text>
</comment>
<dbReference type="GO" id="GO:0000160">
    <property type="term" value="P:phosphorelay signal transduction system"/>
    <property type="evidence" value="ECO:0007669"/>
    <property type="project" value="UniProtKB-KW"/>
</dbReference>
<dbReference type="PANTHER" id="PTHR43711">
    <property type="entry name" value="TWO-COMPONENT HISTIDINE KINASE"/>
    <property type="match status" value="1"/>
</dbReference>
<dbReference type="CDD" id="cd00075">
    <property type="entry name" value="HATPase"/>
    <property type="match status" value="1"/>
</dbReference>
<dbReference type="InterPro" id="IPR004358">
    <property type="entry name" value="Sig_transdc_His_kin-like_C"/>
</dbReference>
<keyword evidence="6" id="KW-0902">Two-component regulatory system</keyword>
<dbReference type="AlphaFoldDB" id="A0A2J5PY96"/>
<dbReference type="PROSITE" id="PS50109">
    <property type="entry name" value="HIS_KIN"/>
    <property type="match status" value="1"/>
</dbReference>
<keyword evidence="4" id="KW-0808">Transferase</keyword>
<evidence type="ECO:0000313" key="9">
    <source>
        <dbReference type="Proteomes" id="UP000234667"/>
    </source>
</evidence>
<dbReference type="GO" id="GO:0004673">
    <property type="term" value="F:protein histidine kinase activity"/>
    <property type="evidence" value="ECO:0007669"/>
    <property type="project" value="UniProtKB-EC"/>
</dbReference>
<dbReference type="InterPro" id="IPR005467">
    <property type="entry name" value="His_kinase_dom"/>
</dbReference>